<feature type="domain" description="SAF" evidence="2">
    <location>
        <begin position="37"/>
        <end position="101"/>
    </location>
</feature>
<keyword evidence="1" id="KW-0472">Membrane</keyword>
<dbReference type="Pfam" id="PF16976">
    <property type="entry name" value="RcpC"/>
    <property type="match status" value="1"/>
</dbReference>
<reference evidence="3 4" key="1">
    <citation type="submission" date="2021-12" db="EMBL/GenBank/DDBJ databases">
        <title>Discovery of the Pendulisporaceae a myxobacterial family with distinct sporulation behavior and unique specialized metabolism.</title>
        <authorList>
            <person name="Garcia R."/>
            <person name="Popoff A."/>
            <person name="Bader C.D."/>
            <person name="Loehr J."/>
            <person name="Walesch S."/>
            <person name="Walt C."/>
            <person name="Boldt J."/>
            <person name="Bunk B."/>
            <person name="Haeckl F.J.F.P.J."/>
            <person name="Gunesch A.P."/>
            <person name="Birkelbach J."/>
            <person name="Nuebel U."/>
            <person name="Pietschmann T."/>
            <person name="Bach T."/>
            <person name="Mueller R."/>
        </authorList>
    </citation>
    <scope>NUCLEOTIDE SEQUENCE [LARGE SCALE GENOMIC DNA]</scope>
    <source>
        <strain evidence="3 4">MSr12523</strain>
    </source>
</reference>
<protein>
    <submittedName>
        <fullName evidence="3">Flp pilus assembly protein CpaB</fullName>
    </submittedName>
</protein>
<dbReference type="NCBIfam" id="TIGR03177">
    <property type="entry name" value="pilus_cpaB"/>
    <property type="match status" value="1"/>
</dbReference>
<accession>A0ABZ2KD67</accession>
<keyword evidence="4" id="KW-1185">Reference proteome</keyword>
<dbReference type="RefSeq" id="WP_394847232.1">
    <property type="nucleotide sequence ID" value="NZ_CP089982.1"/>
</dbReference>
<keyword evidence="1" id="KW-1133">Transmembrane helix</keyword>
<dbReference type="CDD" id="cd11614">
    <property type="entry name" value="SAF_CpaB_FlgA_like"/>
    <property type="match status" value="1"/>
</dbReference>
<evidence type="ECO:0000259" key="2">
    <source>
        <dbReference type="SMART" id="SM00858"/>
    </source>
</evidence>
<dbReference type="InterPro" id="IPR013974">
    <property type="entry name" value="SAF"/>
</dbReference>
<organism evidence="3 4">
    <name type="scientific">Pendulispora brunnea</name>
    <dbReference type="NCBI Taxonomy" id="2905690"/>
    <lineage>
        <taxon>Bacteria</taxon>
        <taxon>Pseudomonadati</taxon>
        <taxon>Myxococcota</taxon>
        <taxon>Myxococcia</taxon>
        <taxon>Myxococcales</taxon>
        <taxon>Sorangiineae</taxon>
        <taxon>Pendulisporaceae</taxon>
        <taxon>Pendulispora</taxon>
    </lineage>
</organism>
<sequence length="272" mass="29387">MNRRAFIIALIVTVIGVFLLALYQRRFETEASGGEKVKLLIAVKPIERGTVITDDMIATREVPMAYVEDRAIKEGERAKIMGLRIGNLVLAQQTLMWTDLASNEEARDLSGLIQPGSRAVTIRTSRDDSNAALIRPGDYVDVISVMPEGSGGGQSEHLSSVVLMQRVLVLASGLNVSPQDPVDPSTGSIKFNNADSTLLTLSVTLQEAQVLALAAEKGRLAVILRPPNDQRVAATVNDVSSKQLFEAKERANLNIRRSNTSGPQVIGGTENK</sequence>
<proteinExistence type="predicted"/>
<dbReference type="SMART" id="SM00858">
    <property type="entry name" value="SAF"/>
    <property type="match status" value="1"/>
</dbReference>
<evidence type="ECO:0000256" key="1">
    <source>
        <dbReference type="SAM" id="Phobius"/>
    </source>
</evidence>
<dbReference type="Proteomes" id="UP001379533">
    <property type="component" value="Chromosome"/>
</dbReference>
<keyword evidence="1" id="KW-0812">Transmembrane</keyword>
<evidence type="ECO:0000313" key="4">
    <source>
        <dbReference type="Proteomes" id="UP001379533"/>
    </source>
</evidence>
<dbReference type="InterPro" id="IPR031571">
    <property type="entry name" value="RcpC_dom"/>
</dbReference>
<gene>
    <name evidence="3" type="primary">cpaB</name>
    <name evidence="3" type="ORF">LZC95_07160</name>
</gene>
<feature type="transmembrane region" description="Helical" evidence="1">
    <location>
        <begin position="6"/>
        <end position="23"/>
    </location>
</feature>
<dbReference type="EMBL" id="CP089982">
    <property type="protein sequence ID" value="WXA96612.1"/>
    <property type="molecule type" value="Genomic_DNA"/>
</dbReference>
<evidence type="ECO:0000313" key="3">
    <source>
        <dbReference type="EMBL" id="WXA96612.1"/>
    </source>
</evidence>
<name>A0ABZ2KD67_9BACT</name>
<dbReference type="InterPro" id="IPR017592">
    <property type="entry name" value="Pilus_assmbl_Flp-typ_CpaB"/>
</dbReference>